<keyword evidence="3" id="KW-1185">Reference proteome</keyword>
<reference evidence="2 3" key="1">
    <citation type="submission" date="2018-07" db="EMBL/GenBank/DDBJ databases">
        <authorList>
            <person name="Peeters C."/>
        </authorList>
    </citation>
    <scope>NUCLEOTIDE SEQUENCE [LARGE SCALE GENOMIC DNA]</scope>
    <source>
        <strain evidence="2 3">LMG 3411</strain>
    </source>
</reference>
<protein>
    <recommendedName>
        <fullName evidence="4">Tripartite tricarboxylate transporter family receptor</fullName>
    </recommendedName>
</protein>
<dbReference type="PANTHER" id="PTHR42928">
    <property type="entry name" value="TRICARBOXYLATE-BINDING PROTEIN"/>
    <property type="match status" value="1"/>
</dbReference>
<dbReference type="InterPro" id="IPR042100">
    <property type="entry name" value="Bug_dom1"/>
</dbReference>
<evidence type="ECO:0000313" key="2">
    <source>
        <dbReference type="EMBL" id="SSW71979.1"/>
    </source>
</evidence>
<dbReference type="SUPFAM" id="SSF53850">
    <property type="entry name" value="Periplasmic binding protein-like II"/>
    <property type="match status" value="1"/>
</dbReference>
<proteinExistence type="inferred from homology"/>
<dbReference type="CDD" id="cd13578">
    <property type="entry name" value="PBP2_Bug27"/>
    <property type="match status" value="1"/>
</dbReference>
<dbReference type="PIRSF" id="PIRSF017082">
    <property type="entry name" value="YflP"/>
    <property type="match status" value="1"/>
</dbReference>
<dbReference type="PANTHER" id="PTHR42928:SF5">
    <property type="entry name" value="BLR1237 PROTEIN"/>
    <property type="match status" value="1"/>
</dbReference>
<dbReference type="Gene3D" id="3.40.190.10">
    <property type="entry name" value="Periplasmic binding protein-like II"/>
    <property type="match status" value="1"/>
</dbReference>
<gene>
    <name evidence="2" type="ORF">AGI3411_05391</name>
</gene>
<dbReference type="AlphaFoldDB" id="A0A446CVT8"/>
<sequence length="323" mass="33984">MKLSRREFGIATAALLLSTKTFAQPAYPSRPVTLLVPQSPGGTNDVVGRILAEQLTQLSGQPFIVENRAGANGNLGTEYAARANGDGYTLLLTVSSTQAINPVLYRKVGFDPVQDFPPVASVGTVPNVLVVHPSFPAKTMAEFVKVARESNPPIQFGSAGNGSLNHLLGAMLTQRAGIPLQHIPYRGVSQAMTDVMGGQIPMAFASLPSCIEFVRSGKLRALGVSSAKRSPALPDVEAIGEVVPGYEGELWVGLFAIKGTPAPVIQKLAELVEKATSSPDALKKLEGVGVERIQGGPDKLAAMLKADIARWTPIVKESGAIVD</sequence>
<evidence type="ECO:0008006" key="4">
    <source>
        <dbReference type="Google" id="ProtNLM"/>
    </source>
</evidence>
<evidence type="ECO:0000256" key="1">
    <source>
        <dbReference type="ARBA" id="ARBA00006987"/>
    </source>
</evidence>
<dbReference type="OrthoDB" id="8678477at2"/>
<dbReference type="RefSeq" id="WP_129530413.1">
    <property type="nucleotide sequence ID" value="NZ_UFQB01000033.1"/>
</dbReference>
<dbReference type="EMBL" id="UFQB01000033">
    <property type="protein sequence ID" value="SSW71979.1"/>
    <property type="molecule type" value="Genomic_DNA"/>
</dbReference>
<dbReference type="Gene3D" id="3.40.190.150">
    <property type="entry name" value="Bordetella uptake gene, domain 1"/>
    <property type="match status" value="1"/>
</dbReference>
<comment type="similarity">
    <text evidence="1">Belongs to the UPF0065 (bug) family.</text>
</comment>
<dbReference type="InterPro" id="IPR005064">
    <property type="entry name" value="BUG"/>
</dbReference>
<dbReference type="Pfam" id="PF03401">
    <property type="entry name" value="TctC"/>
    <property type="match status" value="1"/>
</dbReference>
<accession>A0A446CVT8</accession>
<organism evidence="2 3">
    <name type="scientific">Achromobacter agilis</name>
    <dbReference type="NCBI Taxonomy" id="1353888"/>
    <lineage>
        <taxon>Bacteria</taxon>
        <taxon>Pseudomonadati</taxon>
        <taxon>Pseudomonadota</taxon>
        <taxon>Betaproteobacteria</taxon>
        <taxon>Burkholderiales</taxon>
        <taxon>Alcaligenaceae</taxon>
        <taxon>Achromobacter</taxon>
    </lineage>
</organism>
<evidence type="ECO:0000313" key="3">
    <source>
        <dbReference type="Proteomes" id="UP000289184"/>
    </source>
</evidence>
<dbReference type="Proteomes" id="UP000289184">
    <property type="component" value="Unassembled WGS sequence"/>
</dbReference>
<name>A0A446CVT8_9BURK</name>